<dbReference type="PANTHER" id="PTHR43712">
    <property type="entry name" value="PUTATIVE (AFU_ORTHOLOGUE AFUA_4G14580)-RELATED"/>
    <property type="match status" value="1"/>
</dbReference>
<keyword evidence="3" id="KW-0949">S-adenosyl-L-methionine</keyword>
<name>A0AAE3M1F8_9BACT</name>
<sequence length="355" mass="40214">MSVTYGKDNKTALQAKYDAQKIAFAPIMFQAALSLRNLGILELIKNKRKGITIEDIASELKLSVYGVKVLLEAGLSLELVTVEEDLYTLTKTGWYIQCDELTRVNMDFTQDVNYEGVFTLEDSIKEGKPTGLKVFGDWPTVYEGLAHLPEKAKKSWFAFDHYYSDYAFPEIMPLVFKNNPKQILDVGGNTGKFSIQCAKYNEDVKVTILDLPGQLNVAYKNIEENGFSDRVNGHPLNLLDHSNPFPKGADIIWMSQFLDCFSQEDILQLLTRSFNALDENGRVYILETYWDDQEFPASTYSLHATSLYFTNIANGCSQMYHSEDMLKLVDKAGLEVEETVRNIGVSHTLLICKKK</sequence>
<dbReference type="AlphaFoldDB" id="A0AAE3M1F8"/>
<evidence type="ECO:0000313" key="6">
    <source>
        <dbReference type="EMBL" id="MCW3785546.1"/>
    </source>
</evidence>
<dbReference type="PROSITE" id="PS51683">
    <property type="entry name" value="SAM_OMT_II"/>
    <property type="match status" value="1"/>
</dbReference>
<dbReference type="PIRSF" id="PIRSF005739">
    <property type="entry name" value="O-mtase"/>
    <property type="match status" value="1"/>
</dbReference>
<dbReference type="EMBL" id="JAPDPJ010000004">
    <property type="protein sequence ID" value="MCW3785546.1"/>
    <property type="molecule type" value="Genomic_DNA"/>
</dbReference>
<dbReference type="InterPro" id="IPR016461">
    <property type="entry name" value="COMT-like"/>
</dbReference>
<organism evidence="6 7">
    <name type="scientific">Plebeiibacterium sediminum</name>
    <dbReference type="NCBI Taxonomy" id="2992112"/>
    <lineage>
        <taxon>Bacteria</taxon>
        <taxon>Pseudomonadati</taxon>
        <taxon>Bacteroidota</taxon>
        <taxon>Bacteroidia</taxon>
        <taxon>Marinilabiliales</taxon>
        <taxon>Marinilabiliaceae</taxon>
        <taxon>Plebeiibacterium</taxon>
    </lineage>
</organism>
<comment type="caution">
    <text evidence="6">The sequence shown here is derived from an EMBL/GenBank/DDBJ whole genome shotgun (WGS) entry which is preliminary data.</text>
</comment>
<dbReference type="RefSeq" id="WP_301189118.1">
    <property type="nucleotide sequence ID" value="NZ_JAPDPJ010000004.1"/>
</dbReference>
<feature type="domain" description="BVU-1015-like N-terminal dimerisation-like" evidence="5">
    <location>
        <begin position="19"/>
        <end position="86"/>
    </location>
</feature>
<dbReference type="InterPro" id="IPR029063">
    <property type="entry name" value="SAM-dependent_MTases_sf"/>
</dbReference>
<dbReference type="InterPro" id="IPR036388">
    <property type="entry name" value="WH-like_DNA-bd_sf"/>
</dbReference>
<dbReference type="SUPFAM" id="SSF53335">
    <property type="entry name" value="S-adenosyl-L-methionine-dependent methyltransferases"/>
    <property type="match status" value="1"/>
</dbReference>
<evidence type="ECO:0000313" key="7">
    <source>
        <dbReference type="Proteomes" id="UP001209229"/>
    </source>
</evidence>
<dbReference type="Pfam" id="PF21212">
    <property type="entry name" value="Dimerisation2-like_dom"/>
    <property type="match status" value="1"/>
</dbReference>
<evidence type="ECO:0000256" key="1">
    <source>
        <dbReference type="ARBA" id="ARBA00022603"/>
    </source>
</evidence>
<dbReference type="InterPro" id="IPR049480">
    <property type="entry name" value="BVU_1015-like_N"/>
</dbReference>
<dbReference type="Gene3D" id="3.40.50.150">
    <property type="entry name" value="Vaccinia Virus protein VP39"/>
    <property type="match status" value="1"/>
</dbReference>
<keyword evidence="7" id="KW-1185">Reference proteome</keyword>
<dbReference type="GO" id="GO:0008171">
    <property type="term" value="F:O-methyltransferase activity"/>
    <property type="evidence" value="ECO:0007669"/>
    <property type="project" value="InterPro"/>
</dbReference>
<dbReference type="InterPro" id="IPR036390">
    <property type="entry name" value="WH_DNA-bd_sf"/>
</dbReference>
<dbReference type="GO" id="GO:0032259">
    <property type="term" value="P:methylation"/>
    <property type="evidence" value="ECO:0007669"/>
    <property type="project" value="UniProtKB-KW"/>
</dbReference>
<evidence type="ECO:0000256" key="3">
    <source>
        <dbReference type="ARBA" id="ARBA00022691"/>
    </source>
</evidence>
<dbReference type="PANTHER" id="PTHR43712:SF2">
    <property type="entry name" value="O-METHYLTRANSFERASE CICE"/>
    <property type="match status" value="1"/>
</dbReference>
<evidence type="ECO:0000259" key="4">
    <source>
        <dbReference type="Pfam" id="PF00891"/>
    </source>
</evidence>
<keyword evidence="2" id="KW-0808">Transferase</keyword>
<evidence type="ECO:0000256" key="2">
    <source>
        <dbReference type="ARBA" id="ARBA00022679"/>
    </source>
</evidence>
<dbReference type="Pfam" id="PF00891">
    <property type="entry name" value="Methyltransf_2"/>
    <property type="match status" value="1"/>
</dbReference>
<reference evidence="6" key="1">
    <citation type="submission" date="2022-10" db="EMBL/GenBank/DDBJ databases">
        <authorList>
            <person name="Yu W.X."/>
        </authorList>
    </citation>
    <scope>NUCLEOTIDE SEQUENCE</scope>
    <source>
        <strain evidence="6">AAT</strain>
    </source>
</reference>
<dbReference type="SUPFAM" id="SSF46785">
    <property type="entry name" value="Winged helix' DNA-binding domain"/>
    <property type="match status" value="1"/>
</dbReference>
<dbReference type="InterPro" id="IPR001077">
    <property type="entry name" value="COMT_C"/>
</dbReference>
<dbReference type="Gene3D" id="1.10.10.10">
    <property type="entry name" value="Winged helix-like DNA-binding domain superfamily/Winged helix DNA-binding domain"/>
    <property type="match status" value="1"/>
</dbReference>
<protein>
    <submittedName>
        <fullName evidence="6">Methyltransferase</fullName>
    </submittedName>
</protein>
<proteinExistence type="predicted"/>
<gene>
    <name evidence="6" type="ORF">OM075_03670</name>
</gene>
<dbReference type="Gene3D" id="1.20.58.1390">
    <property type="match status" value="1"/>
</dbReference>
<feature type="domain" description="O-methyltransferase C-terminal" evidence="4">
    <location>
        <begin position="181"/>
        <end position="333"/>
    </location>
</feature>
<dbReference type="Proteomes" id="UP001209229">
    <property type="component" value="Unassembled WGS sequence"/>
</dbReference>
<evidence type="ECO:0000259" key="5">
    <source>
        <dbReference type="Pfam" id="PF21212"/>
    </source>
</evidence>
<keyword evidence="1 6" id="KW-0489">Methyltransferase</keyword>
<accession>A0AAE3M1F8</accession>